<reference evidence="11" key="2">
    <citation type="journal article" date="2023" name="Science">
        <title>Genomic signatures of disease resistance in endangered staghorn corals.</title>
        <authorList>
            <person name="Vollmer S.V."/>
            <person name="Selwyn J.D."/>
            <person name="Despard B.A."/>
            <person name="Roesel C.L."/>
        </authorList>
    </citation>
    <scope>NUCLEOTIDE SEQUENCE</scope>
    <source>
        <strain evidence="11">K2</strain>
    </source>
</reference>
<dbReference type="Gene3D" id="3.40.50.410">
    <property type="entry name" value="von Willebrand factor, type A domain"/>
    <property type="match status" value="1"/>
</dbReference>
<keyword evidence="11" id="KW-0675">Receptor</keyword>
<keyword evidence="6 9" id="KW-0472">Membrane</keyword>
<keyword evidence="2" id="KW-0813">Transport</keyword>
<feature type="transmembrane region" description="Helical" evidence="9">
    <location>
        <begin position="612"/>
        <end position="638"/>
    </location>
</feature>
<comment type="caution">
    <text evidence="11">The sequence shown here is derived from an EMBL/GenBank/DDBJ whole genome shotgun (WGS) entry which is preliminary data.</text>
</comment>
<keyword evidence="4 9" id="KW-1133">Transmembrane helix</keyword>
<comment type="subcellular location">
    <subcellularLocation>
        <location evidence="1">Membrane</location>
        <topology evidence="1">Multi-pass membrane protein</topology>
    </subcellularLocation>
</comment>
<dbReference type="GO" id="GO:0070679">
    <property type="term" value="F:inositol 1,4,5 trisphosphate binding"/>
    <property type="evidence" value="ECO:0007669"/>
    <property type="project" value="TreeGrafter"/>
</dbReference>
<feature type="domain" description="VWFA" evidence="10">
    <location>
        <begin position="249"/>
        <end position="426"/>
    </location>
</feature>
<accession>A0AAD9VGE2</accession>
<feature type="compositionally biased region" description="Polar residues" evidence="8">
    <location>
        <begin position="59"/>
        <end position="69"/>
    </location>
</feature>
<evidence type="ECO:0000313" key="11">
    <source>
        <dbReference type="EMBL" id="KAK2572930.1"/>
    </source>
</evidence>
<evidence type="ECO:0000256" key="8">
    <source>
        <dbReference type="SAM" id="MobiDB-lite"/>
    </source>
</evidence>
<dbReference type="EMBL" id="JARQWQ010000003">
    <property type="protein sequence ID" value="KAK2572930.1"/>
    <property type="molecule type" value="Genomic_DNA"/>
</dbReference>
<dbReference type="Proteomes" id="UP001249851">
    <property type="component" value="Unassembled WGS sequence"/>
</dbReference>
<evidence type="ECO:0000313" key="12">
    <source>
        <dbReference type="Proteomes" id="UP001249851"/>
    </source>
</evidence>
<feature type="transmembrane region" description="Helical" evidence="9">
    <location>
        <begin position="545"/>
        <end position="567"/>
    </location>
</feature>
<dbReference type="PROSITE" id="PS50234">
    <property type="entry name" value="VWFA"/>
    <property type="match status" value="1"/>
</dbReference>
<evidence type="ECO:0000256" key="1">
    <source>
        <dbReference type="ARBA" id="ARBA00004141"/>
    </source>
</evidence>
<name>A0AAD9VGE2_ACRCE</name>
<evidence type="ECO:0000256" key="6">
    <source>
        <dbReference type="ARBA" id="ARBA00023136"/>
    </source>
</evidence>
<keyword evidence="7" id="KW-0407">Ion channel</keyword>
<evidence type="ECO:0000256" key="2">
    <source>
        <dbReference type="ARBA" id="ARBA00022448"/>
    </source>
</evidence>
<proteinExistence type="predicted"/>
<sequence length="1026" mass="117924">MARKPAPKKERTWTETELKYLALVLADELETLALKKSANNDVFEDISKRDVKTMEESESAINLQEMSNDNQDEAKAKEEREKQDFEKSLMDTIERGDVEEITDRLNPRALTKCKTNTLYMAMKASSALRVRADRKGPDEEEFTKLANSVDEFSYSLLNPLKSNIELRHAFADSLADTLTHPVLYRLMSNKWFGEFRTLERSSLLSLQYLKWCLINIWCVFDVLFFPVLLVLFYIIHICRDKARKKRDVAIVFLLNATSEVAQDAFRVMKDSVKYIIGKYGNDRAEYHIVIRHPDDCSFQSHEICFNNPHVNVKALIDAVDDLQRGDLGVPELHKDLQKANEAFESNKIKIILTDHRTRLWDEQDQVMNQLTEVKAKQVKVITAAFGPHANLRQLKDVNGGADVLHFQVEEKESFKFVGKDLLHNSYRDYFTTPYFVFIRDVLSYLVLLGLHFTICLEASSNSFTWVEGAILVFFMGRVLFEREQFSNNKDKETGKNKTRHCRRVRRNQSSEYLKEDVETKNQELGTKQQSFTVGFSKYITDRWNILDLITLIIYFATFALRMVTLAVSESVTDNRSLVIAGYFYGINTMFLTLRTIGHVMETTKQIGPIQIALFHILSDLVTIFWQFIATILAFSIAITKVYVAEKSFISEDNGKELWWKMVRHLCWSLMGAVDVDLLESADDPSVMLVHFLYGAFLVMGAILLINMMIALLSNTYQKVQDNSLMEWSFKKAITIQTYSSCDPIPVPVNFISLMLKCCGWQECFNWCRNRKQRTQTARTNGLEVVVERLESMYFAEYGYLFPLTEERKLDRVLLETERNRQMANQIAQTTFTASHSLDKNVLPTGPQAWDSKGISVEECLLTYEGAKLCDLCKPGTTWNYHGARYIIPFSLEFPHFEVLIQETGDRRFLGIGAVWKGYGASHSMPGWSKRTVGYHVDDGKIFHAKNPHKGKEVEDAMAYRGDLIGCTIKFEGITNGQVPVVFTLNGRRITQDEIWIDYTPGGKLMYPYIAMGHQGIRVLAKVCTIN</sequence>
<dbReference type="Pfam" id="PF00092">
    <property type="entry name" value="VWA"/>
    <property type="match status" value="1"/>
</dbReference>
<dbReference type="InterPro" id="IPR043136">
    <property type="entry name" value="B30.2/SPRY_sf"/>
</dbReference>
<feature type="transmembrane region" description="Helical" evidence="9">
    <location>
        <begin position="434"/>
        <end position="456"/>
    </location>
</feature>
<evidence type="ECO:0000256" key="4">
    <source>
        <dbReference type="ARBA" id="ARBA00022989"/>
    </source>
</evidence>
<dbReference type="GO" id="GO:0005886">
    <property type="term" value="C:plasma membrane"/>
    <property type="evidence" value="ECO:0007669"/>
    <property type="project" value="TreeGrafter"/>
</dbReference>
<dbReference type="InterPro" id="IPR002035">
    <property type="entry name" value="VWF_A"/>
</dbReference>
<reference evidence="11" key="1">
    <citation type="journal article" date="2023" name="G3 (Bethesda)">
        <title>Whole genome assembly and annotation of the endangered Caribbean coral Acropora cervicornis.</title>
        <authorList>
            <person name="Selwyn J.D."/>
            <person name="Vollmer S.V."/>
        </authorList>
    </citation>
    <scope>NUCLEOTIDE SEQUENCE</scope>
    <source>
        <strain evidence="11">K2</strain>
    </source>
</reference>
<dbReference type="CDD" id="cd00198">
    <property type="entry name" value="vWFA"/>
    <property type="match status" value="1"/>
</dbReference>
<dbReference type="PANTHER" id="PTHR10117">
    <property type="entry name" value="TRANSIENT RECEPTOR POTENTIAL CHANNEL"/>
    <property type="match status" value="1"/>
</dbReference>
<dbReference type="SUPFAM" id="SSF53300">
    <property type="entry name" value="vWA-like"/>
    <property type="match status" value="1"/>
</dbReference>
<dbReference type="GO" id="GO:0034703">
    <property type="term" value="C:cation channel complex"/>
    <property type="evidence" value="ECO:0007669"/>
    <property type="project" value="TreeGrafter"/>
</dbReference>
<dbReference type="InterPro" id="IPR036465">
    <property type="entry name" value="vWFA_dom_sf"/>
</dbReference>
<dbReference type="PANTHER" id="PTHR10117:SF54">
    <property type="entry name" value="TRANSIENT RECEPTOR POTENTIAL-GAMMA PROTEIN"/>
    <property type="match status" value="1"/>
</dbReference>
<dbReference type="Pfam" id="PF00520">
    <property type="entry name" value="Ion_trans"/>
    <property type="match status" value="1"/>
</dbReference>
<protein>
    <submittedName>
        <fullName evidence="11">Short transient receptor potential channel 4</fullName>
    </submittedName>
</protein>
<evidence type="ECO:0000256" key="5">
    <source>
        <dbReference type="ARBA" id="ARBA00023065"/>
    </source>
</evidence>
<evidence type="ECO:0000256" key="7">
    <source>
        <dbReference type="ARBA" id="ARBA00023303"/>
    </source>
</evidence>
<dbReference type="InterPro" id="IPR005821">
    <property type="entry name" value="Ion_trans_dom"/>
</dbReference>
<dbReference type="Gene3D" id="2.60.120.920">
    <property type="match status" value="1"/>
</dbReference>
<dbReference type="InterPro" id="IPR002153">
    <property type="entry name" value="TRPC_channel"/>
</dbReference>
<feature type="transmembrane region" description="Helical" evidence="9">
    <location>
        <begin position="462"/>
        <end position="480"/>
    </location>
</feature>
<keyword evidence="3 9" id="KW-0812">Transmembrane</keyword>
<feature type="compositionally biased region" description="Basic and acidic residues" evidence="8">
    <location>
        <begin position="72"/>
        <end position="88"/>
    </location>
</feature>
<evidence type="ECO:0000256" key="3">
    <source>
        <dbReference type="ARBA" id="ARBA00022692"/>
    </source>
</evidence>
<dbReference type="AlphaFoldDB" id="A0AAD9VGE2"/>
<feature type="region of interest" description="Disordered" evidence="8">
    <location>
        <begin position="54"/>
        <end position="88"/>
    </location>
</feature>
<feature type="transmembrane region" description="Helical" evidence="9">
    <location>
        <begin position="208"/>
        <end position="235"/>
    </location>
</feature>
<organism evidence="11 12">
    <name type="scientific">Acropora cervicornis</name>
    <name type="common">Staghorn coral</name>
    <dbReference type="NCBI Taxonomy" id="6130"/>
    <lineage>
        <taxon>Eukaryota</taxon>
        <taxon>Metazoa</taxon>
        <taxon>Cnidaria</taxon>
        <taxon>Anthozoa</taxon>
        <taxon>Hexacorallia</taxon>
        <taxon>Scleractinia</taxon>
        <taxon>Astrocoeniina</taxon>
        <taxon>Acroporidae</taxon>
        <taxon>Acropora</taxon>
    </lineage>
</organism>
<keyword evidence="5" id="KW-0406">Ion transport</keyword>
<dbReference type="GO" id="GO:0015279">
    <property type="term" value="F:store-operated calcium channel activity"/>
    <property type="evidence" value="ECO:0007669"/>
    <property type="project" value="TreeGrafter"/>
</dbReference>
<dbReference type="GO" id="GO:0051480">
    <property type="term" value="P:regulation of cytosolic calcium ion concentration"/>
    <property type="evidence" value="ECO:0007669"/>
    <property type="project" value="TreeGrafter"/>
</dbReference>
<keyword evidence="12" id="KW-1185">Reference proteome</keyword>
<gene>
    <name evidence="11" type="ORF">P5673_001943</name>
</gene>
<evidence type="ECO:0000256" key="9">
    <source>
        <dbReference type="SAM" id="Phobius"/>
    </source>
</evidence>
<feature type="transmembrane region" description="Helical" evidence="9">
    <location>
        <begin position="579"/>
        <end position="600"/>
    </location>
</feature>
<evidence type="ECO:0000259" key="10">
    <source>
        <dbReference type="PROSITE" id="PS50234"/>
    </source>
</evidence>
<feature type="transmembrane region" description="Helical" evidence="9">
    <location>
        <begin position="691"/>
        <end position="712"/>
    </location>
</feature>